<feature type="compositionally biased region" description="Acidic residues" evidence="3">
    <location>
        <begin position="1555"/>
        <end position="1565"/>
    </location>
</feature>
<evidence type="ECO:0000313" key="6">
    <source>
        <dbReference type="Proteomes" id="UP000016801"/>
    </source>
</evidence>
<comment type="caution">
    <text evidence="5">The sequence shown here is derived from an EMBL/GenBank/DDBJ whole genome shotgun (WGS) entry which is preliminary data.</text>
</comment>
<dbReference type="VEuPathDB" id="FungiDB:CPUR_06389"/>
<feature type="compositionally biased region" description="Low complexity" evidence="3">
    <location>
        <begin position="25"/>
        <end position="51"/>
    </location>
</feature>
<dbReference type="InterPro" id="IPR036770">
    <property type="entry name" value="Ankyrin_rpt-contain_sf"/>
</dbReference>
<dbReference type="HOGENOM" id="CLU_002285_0_0_1"/>
<sequence>MSHLLWKYYWENDVDRFRRLLAPAGSSSHPAASFPSTGATGGAFTSGSPGSIASSPRTTPRPRKALAHTPGTGRFKEGGAGLSRNEINSRDHAGLTVLLRAASSTHPNARGFVQALLDHPLLDLYAQDPESGWNALHRSLYTGNVSIARLLLAKERIHLTTNTNQAAVWKVGQLIKTKDNEGNSPFDVYNSTIATAAIYHEPRTCALKNVSATIYDMIPGEDDSEVDDDTIEIAEGIARQSVMGDEFFMFGSNKNLSLGVGDEDDRQYPERVALQRPDALLHRFHNVYLDEKDVDTASSALKDVPTLIRHPPLAISDIVMSKLHTAVLTHDPVSNLYICGVGRGGRLGMGDENTQFRFVPVEGPFADRKVVNAALGQNHSMAVTDNGELWTWGLNSDSQLGYVLPPMMRSDQEPMSLTPRQVFGPLKKEIVQGIAASAVHSVAHTGFALYCWGRNLGQLALMDADSRSLEFQTTPRKVAASLLSATILMVSAIDKATTCLLSNNTVWVFTNYGYNLVKFPYPDVFSNSVMGAGANALNHVRLDSRRRIIRHIASGDETIAAITSSGDLFTMQLNTKVDANQVAAGSTTNPVKIKGAVTQPQCIWDSRKDGVASVSVGEHGSVIICTESGAVWRRVKRPKGKNAILPNSTDVKKKDFKFERVPYITNCISVRSSTFGAFSAIRQNSRVMSCDIAVAKQSIWDDVGALLCLNKFQASLTESAEERTTRNERHSAGAGTLPHEIIRSLDIEHDMLQWIATNSFQCQDLNMELRASSNPDLRIPVHSWVLSGRSPLLRAALSEYSVNASMDAYSDIFSIEHSGTKTILTFIGVDVYTLLNLVVYVYLDAIIPVWRCTRERPSLAHRFRQVRTDLMKLGTRLQMPKLEAAARLQEGLELSLDANFRDAIADPAFFHDADMIIELDGDEVHAHSDLICQRCPFFNGMFRGRSQGQWLTGRRNPLLGEDLVRVDLKHINPEIFDYVMRYLYGDVGVELFNDVCLETLDEFSELVLDVMGVANELMLDRLSQICQCLLGKFVTTRNIANLLNEISPCSVTEFKDVGLEYICLQLESMLENHLLDGLDQDLLLELDEVVRSNQLAQFPYVRSGRADSLLHDQYPDLALDIEEERRRRVKAMAFKLAQKDEERKLSSSYKARVGSLDDASAPQPHAQDRARRKSSKVERSESLSPNLRAVASHTDLMFNMEDEDGPNPITSMSPGMAATATDGQVEIDLDNIPRLPAAWRNAQTNVGSPLGRSPGLDAMSPSQQLPGPGFTLPSRGIDGQPTSPPARPTNAPWASPILPSSKLDLKNIMQEATSKSNLTAALTSQAEKAAGANRTQARISQKERKKQQLLQAEAEAAAEKDKAKEAIAWETVKPTARPPPWKAASPAPKTSLRDAMQSETVQSRGGSASTPAPTKSSLTVDGTGTPSVINRRVASPDTRFSGQSKARSSAAAPSIPEVGPSKPQEPKPLVPHSKSYMKPAPKAEAMLGYSMADIIGQQQLEQQRVKEAVAKRSLQEIQEEQAFQEWWDQESRRAQEAEARKQVRVAAGVTGEEVKEGEEQEQEQEVVEKVAGEANRRPPGRVRRLSKRLEMRRLLLEAGDGGVEDEAAGVSLIRHSDIWASGGLEIGVRDDIHKAYDAC</sequence>
<dbReference type="InterPro" id="IPR002110">
    <property type="entry name" value="Ankyrin_rpt"/>
</dbReference>
<dbReference type="eggNOG" id="KOG0783">
    <property type="taxonomic scope" value="Eukaryota"/>
</dbReference>
<dbReference type="PANTHER" id="PTHR22872:SF2">
    <property type="entry name" value="INHIBITOR OF BRUTON TYROSINE KINASE"/>
    <property type="match status" value="1"/>
</dbReference>
<feature type="region of interest" description="Disordered" evidence="3">
    <location>
        <begin position="25"/>
        <end position="86"/>
    </location>
</feature>
<dbReference type="Pfam" id="PF00651">
    <property type="entry name" value="BTB"/>
    <property type="match status" value="1"/>
</dbReference>
<dbReference type="OrthoDB" id="1893551at2759"/>
<keyword evidence="6" id="KW-1185">Reference proteome</keyword>
<dbReference type="Pfam" id="PF13540">
    <property type="entry name" value="RCC1_2"/>
    <property type="match status" value="1"/>
</dbReference>
<feature type="compositionally biased region" description="Basic and acidic residues" evidence="3">
    <location>
        <begin position="1566"/>
        <end position="1576"/>
    </location>
</feature>
<dbReference type="STRING" id="1111077.M1WHC4"/>
<feature type="repeat" description="RCC1" evidence="2">
    <location>
        <begin position="387"/>
        <end position="447"/>
    </location>
</feature>
<gene>
    <name evidence="5" type="ORF">CPUR_06389</name>
</gene>
<dbReference type="InterPro" id="IPR009091">
    <property type="entry name" value="RCC1/BLIP-II"/>
</dbReference>
<dbReference type="Gene3D" id="2.130.10.30">
    <property type="entry name" value="Regulator of chromosome condensation 1/beta-lactamase-inhibitor protein II"/>
    <property type="match status" value="1"/>
</dbReference>
<dbReference type="Gene3D" id="1.25.40.20">
    <property type="entry name" value="Ankyrin repeat-containing domain"/>
    <property type="match status" value="1"/>
</dbReference>
<evidence type="ECO:0000313" key="5">
    <source>
        <dbReference type="EMBL" id="CCE32529.1"/>
    </source>
</evidence>
<feature type="domain" description="BTB" evidence="4">
    <location>
        <begin position="913"/>
        <end position="984"/>
    </location>
</feature>
<dbReference type="Proteomes" id="UP000016801">
    <property type="component" value="Unassembled WGS sequence"/>
</dbReference>
<dbReference type="InterPro" id="IPR011333">
    <property type="entry name" value="SKP1/BTB/POZ_sf"/>
</dbReference>
<name>M1WHC4_CLAP2</name>
<dbReference type="InterPro" id="IPR000210">
    <property type="entry name" value="BTB/POZ_dom"/>
</dbReference>
<feature type="region of interest" description="Disordered" evidence="3">
    <location>
        <begin position="1145"/>
        <end position="1189"/>
    </location>
</feature>
<dbReference type="InterPro" id="IPR000408">
    <property type="entry name" value="Reg_chr_condens"/>
</dbReference>
<organism evidence="5 6">
    <name type="scientific">Claviceps purpurea (strain 20.1)</name>
    <name type="common">Ergot fungus</name>
    <name type="synonym">Sphacelia segetum</name>
    <dbReference type="NCBI Taxonomy" id="1111077"/>
    <lineage>
        <taxon>Eukaryota</taxon>
        <taxon>Fungi</taxon>
        <taxon>Dikarya</taxon>
        <taxon>Ascomycota</taxon>
        <taxon>Pezizomycotina</taxon>
        <taxon>Sordariomycetes</taxon>
        <taxon>Hypocreomycetidae</taxon>
        <taxon>Hypocreales</taxon>
        <taxon>Clavicipitaceae</taxon>
        <taxon>Claviceps</taxon>
    </lineage>
</organism>
<feature type="compositionally biased region" description="Basic and acidic residues" evidence="3">
    <location>
        <begin position="1357"/>
        <end position="1367"/>
    </location>
</feature>
<evidence type="ECO:0000256" key="3">
    <source>
        <dbReference type="SAM" id="MobiDB-lite"/>
    </source>
</evidence>
<dbReference type="SUPFAM" id="SSF50985">
    <property type="entry name" value="RCC1/BLIP-II"/>
    <property type="match status" value="1"/>
</dbReference>
<feature type="region of interest" description="Disordered" evidence="3">
    <location>
        <begin position="1328"/>
        <end position="1478"/>
    </location>
</feature>
<evidence type="ECO:0000259" key="4">
    <source>
        <dbReference type="PROSITE" id="PS50097"/>
    </source>
</evidence>
<protein>
    <recommendedName>
        <fullName evidence="4">BTB domain-containing protein</fullName>
    </recommendedName>
</protein>
<evidence type="ECO:0000256" key="1">
    <source>
        <dbReference type="ARBA" id="ARBA00022737"/>
    </source>
</evidence>
<dbReference type="EMBL" id="CAGA01000043">
    <property type="protein sequence ID" value="CCE32529.1"/>
    <property type="molecule type" value="Genomic_DNA"/>
</dbReference>
<dbReference type="SMART" id="SM00225">
    <property type="entry name" value="BTB"/>
    <property type="match status" value="1"/>
</dbReference>
<feature type="repeat" description="RCC1" evidence="2">
    <location>
        <begin position="334"/>
        <end position="386"/>
    </location>
</feature>
<dbReference type="SUPFAM" id="SSF48403">
    <property type="entry name" value="Ankyrin repeat"/>
    <property type="match status" value="1"/>
</dbReference>
<feature type="region of interest" description="Disordered" evidence="3">
    <location>
        <begin position="1551"/>
        <end position="1578"/>
    </location>
</feature>
<dbReference type="PROSITE" id="PS50012">
    <property type="entry name" value="RCC1_3"/>
    <property type="match status" value="2"/>
</dbReference>
<reference evidence="5 6" key="1">
    <citation type="journal article" date="2013" name="PLoS Genet.">
        <title>Plant-symbiotic fungi as chemical engineers: Multi-genome analysis of the Clavicipitaceae reveals dynamics of alkaloid loci.</title>
        <authorList>
            <person name="Schardl C.L."/>
            <person name="Young C.A."/>
            <person name="Hesse U."/>
            <person name="Amyotte S.G."/>
            <person name="Andreeva K."/>
            <person name="Calie P.J."/>
            <person name="Fleetwood D.J."/>
            <person name="Haws D.C."/>
            <person name="Moore N."/>
            <person name="Oeser B."/>
            <person name="Panaccione D.G."/>
            <person name="Schweri K.K."/>
            <person name="Voisey C.R."/>
            <person name="Farman M.L."/>
            <person name="Jaromczyk J.W."/>
            <person name="Roe B.A."/>
            <person name="O'Sullivan D.M."/>
            <person name="Scott B."/>
            <person name="Tudzynski P."/>
            <person name="An Z."/>
            <person name="Arnaoudova E.G."/>
            <person name="Bullock C.T."/>
            <person name="Charlton N.D."/>
            <person name="Chen L."/>
            <person name="Cox M."/>
            <person name="Dinkins R.D."/>
            <person name="Florea S."/>
            <person name="Glenn A.E."/>
            <person name="Gordon A."/>
            <person name="Gueldener U."/>
            <person name="Harris D.R."/>
            <person name="Hollin W."/>
            <person name="Jaromczyk J."/>
            <person name="Johnson R.D."/>
            <person name="Khan A.K."/>
            <person name="Leistner E."/>
            <person name="Leuchtmann A."/>
            <person name="Li C."/>
            <person name="Liu J."/>
            <person name="Liu J."/>
            <person name="Liu M."/>
            <person name="Mace W."/>
            <person name="Machado C."/>
            <person name="Nagabhyru P."/>
            <person name="Pan J."/>
            <person name="Schmid J."/>
            <person name="Sugawara K."/>
            <person name="Steiner U."/>
            <person name="Takach J.E."/>
            <person name="Tanaka E."/>
            <person name="Webb J.S."/>
            <person name="Wilson E.V."/>
            <person name="Wiseman J.L."/>
            <person name="Yoshida R."/>
            <person name="Zeng Z."/>
        </authorList>
    </citation>
    <scope>NUCLEOTIDE SEQUENCE [LARGE SCALE GENOMIC DNA]</scope>
    <source>
        <strain evidence="5 6">20.1</strain>
    </source>
</reference>
<feature type="compositionally biased region" description="Polar residues" evidence="3">
    <location>
        <begin position="1438"/>
        <end position="1447"/>
    </location>
</feature>
<evidence type="ECO:0000256" key="2">
    <source>
        <dbReference type="PROSITE-ProRule" id="PRU00235"/>
    </source>
</evidence>
<proteinExistence type="predicted"/>
<dbReference type="Pfam" id="PF12796">
    <property type="entry name" value="Ank_2"/>
    <property type="match status" value="1"/>
</dbReference>
<dbReference type="PANTHER" id="PTHR22872">
    <property type="entry name" value="BTK-BINDING PROTEIN-RELATED"/>
    <property type="match status" value="1"/>
</dbReference>
<accession>M1WHC4</accession>
<feature type="region of interest" description="Disordered" evidence="3">
    <location>
        <begin position="1252"/>
        <end position="1298"/>
    </location>
</feature>
<dbReference type="Gene3D" id="3.30.710.10">
    <property type="entry name" value="Potassium Channel Kv1.1, Chain A"/>
    <property type="match status" value="1"/>
</dbReference>
<dbReference type="PROSITE" id="PS50097">
    <property type="entry name" value="BTB"/>
    <property type="match status" value="1"/>
</dbReference>
<dbReference type="InterPro" id="IPR051625">
    <property type="entry name" value="Signaling_Regulatory_Domain"/>
</dbReference>
<feature type="compositionally biased region" description="Polar residues" evidence="3">
    <location>
        <begin position="1397"/>
        <end position="1428"/>
    </location>
</feature>
<dbReference type="SUPFAM" id="SSF54695">
    <property type="entry name" value="POZ domain"/>
    <property type="match status" value="1"/>
</dbReference>
<keyword evidence="1" id="KW-0677">Repeat</keyword>